<dbReference type="InterPro" id="IPR053924">
    <property type="entry name" value="RecX_HTH_2nd"/>
</dbReference>
<feature type="domain" description="F-box" evidence="6">
    <location>
        <begin position="89"/>
        <end position="136"/>
    </location>
</feature>
<name>A0A1W2F9G0_9SPHI</name>
<dbReference type="Pfam" id="PF02631">
    <property type="entry name" value="RecX_HTH2"/>
    <property type="match status" value="1"/>
</dbReference>
<dbReference type="Pfam" id="PF21981">
    <property type="entry name" value="RecX_HTH3"/>
    <property type="match status" value="1"/>
</dbReference>
<keyword evidence="4 5" id="KW-0963">Cytoplasm</keyword>
<comment type="subcellular location">
    <subcellularLocation>
        <location evidence="1 5">Cytoplasm</location>
    </subcellularLocation>
</comment>
<dbReference type="Gene3D" id="1.10.10.10">
    <property type="entry name" value="Winged helix-like DNA-binding domain superfamily/Winged helix DNA-binding domain"/>
    <property type="match status" value="3"/>
</dbReference>
<dbReference type="PROSITE" id="PS50181">
    <property type="entry name" value="FBOX"/>
    <property type="match status" value="1"/>
</dbReference>
<organism evidence="7 8">
    <name type="scientific">Pedobacter nyackensis</name>
    <dbReference type="NCBI Taxonomy" id="475255"/>
    <lineage>
        <taxon>Bacteria</taxon>
        <taxon>Pseudomonadati</taxon>
        <taxon>Bacteroidota</taxon>
        <taxon>Sphingobacteriia</taxon>
        <taxon>Sphingobacteriales</taxon>
        <taxon>Sphingobacteriaceae</taxon>
        <taxon>Pedobacter</taxon>
    </lineage>
</organism>
<gene>
    <name evidence="5" type="primary">recX</name>
    <name evidence="7" type="ORF">SAMN04488101_12532</name>
</gene>
<comment type="function">
    <text evidence="5">Modulates RecA activity.</text>
</comment>
<dbReference type="GO" id="GO:0005737">
    <property type="term" value="C:cytoplasm"/>
    <property type="evidence" value="ECO:0007669"/>
    <property type="project" value="UniProtKB-SubCell"/>
</dbReference>
<dbReference type="Pfam" id="PF21982">
    <property type="entry name" value="RecX_HTH1"/>
    <property type="match status" value="1"/>
</dbReference>
<reference evidence="7 8" key="1">
    <citation type="submission" date="2017-04" db="EMBL/GenBank/DDBJ databases">
        <authorList>
            <person name="Afonso C.L."/>
            <person name="Miller P.J."/>
            <person name="Scott M.A."/>
            <person name="Spackman E."/>
            <person name="Goraichik I."/>
            <person name="Dimitrov K.M."/>
            <person name="Suarez D.L."/>
            <person name="Swayne D.E."/>
        </authorList>
    </citation>
    <scope>NUCLEOTIDE SEQUENCE [LARGE SCALE GENOMIC DNA]</scope>
    <source>
        <strain evidence="7 8">DSM 19625</strain>
    </source>
</reference>
<accession>A0A1W2F9G0</accession>
<dbReference type="GO" id="GO:0006282">
    <property type="term" value="P:regulation of DNA repair"/>
    <property type="evidence" value="ECO:0007669"/>
    <property type="project" value="UniProtKB-UniRule"/>
</dbReference>
<sequence>MIDDNEKKKVKLDKKTALAKAEHYCAYQERAQQEIRDKLYEWGLWSDDVENIISELIQTNFLNEERFTEAYVSGKFKIKRWGKIKIKQGLKLKRIPDKMIQRALNGIDYDEYLNAILVAAQKKAPLIKENDAFKRKFKLISYLMSKGFEKDLIIDVLKTSDLV</sequence>
<dbReference type="InterPro" id="IPR053925">
    <property type="entry name" value="RecX_HTH_3rd"/>
</dbReference>
<dbReference type="HAMAP" id="MF_01114">
    <property type="entry name" value="RecX"/>
    <property type="match status" value="1"/>
</dbReference>
<dbReference type="EMBL" id="FWYB01000025">
    <property type="protein sequence ID" value="SMD18166.1"/>
    <property type="molecule type" value="Genomic_DNA"/>
</dbReference>
<evidence type="ECO:0000256" key="5">
    <source>
        <dbReference type="HAMAP-Rule" id="MF_01114"/>
    </source>
</evidence>
<dbReference type="PANTHER" id="PTHR33602">
    <property type="entry name" value="REGULATORY PROTEIN RECX FAMILY PROTEIN"/>
    <property type="match status" value="1"/>
</dbReference>
<dbReference type="STRING" id="475255.SAMN04488101_12532"/>
<dbReference type="Proteomes" id="UP000192678">
    <property type="component" value="Unassembled WGS sequence"/>
</dbReference>
<protein>
    <recommendedName>
        <fullName evidence="3 5">Regulatory protein RecX</fullName>
    </recommendedName>
</protein>
<dbReference type="InterPro" id="IPR001810">
    <property type="entry name" value="F-box_dom"/>
</dbReference>
<dbReference type="InterPro" id="IPR053926">
    <property type="entry name" value="RecX_HTH_1st"/>
</dbReference>
<proteinExistence type="inferred from homology"/>
<dbReference type="InterPro" id="IPR003783">
    <property type="entry name" value="Regulatory_RecX"/>
</dbReference>
<evidence type="ECO:0000313" key="7">
    <source>
        <dbReference type="EMBL" id="SMD18166.1"/>
    </source>
</evidence>
<dbReference type="PANTHER" id="PTHR33602:SF1">
    <property type="entry name" value="REGULATORY PROTEIN RECX FAMILY PROTEIN"/>
    <property type="match status" value="1"/>
</dbReference>
<evidence type="ECO:0000256" key="4">
    <source>
        <dbReference type="ARBA" id="ARBA00022490"/>
    </source>
</evidence>
<evidence type="ECO:0000259" key="6">
    <source>
        <dbReference type="PROSITE" id="PS50181"/>
    </source>
</evidence>
<evidence type="ECO:0000313" key="8">
    <source>
        <dbReference type="Proteomes" id="UP000192678"/>
    </source>
</evidence>
<dbReference type="RefSeq" id="WP_084292490.1">
    <property type="nucleotide sequence ID" value="NZ_FWYB01000025.1"/>
</dbReference>
<comment type="similarity">
    <text evidence="2 5">Belongs to the RecX family.</text>
</comment>
<keyword evidence="8" id="KW-1185">Reference proteome</keyword>
<evidence type="ECO:0000256" key="3">
    <source>
        <dbReference type="ARBA" id="ARBA00018111"/>
    </source>
</evidence>
<evidence type="ECO:0000256" key="2">
    <source>
        <dbReference type="ARBA" id="ARBA00009695"/>
    </source>
</evidence>
<dbReference type="OrthoDB" id="1523826at2"/>
<evidence type="ECO:0000256" key="1">
    <source>
        <dbReference type="ARBA" id="ARBA00004496"/>
    </source>
</evidence>
<dbReference type="InterPro" id="IPR036388">
    <property type="entry name" value="WH-like_DNA-bd_sf"/>
</dbReference>
<dbReference type="AlphaFoldDB" id="A0A1W2F9G0"/>